<evidence type="ECO:0000259" key="2">
    <source>
        <dbReference type="PROSITE" id="PS51480"/>
    </source>
</evidence>
<evidence type="ECO:0000313" key="6">
    <source>
        <dbReference type="Proteomes" id="UP000264215"/>
    </source>
</evidence>
<organism evidence="4 5">
    <name type="scientific">Mesotoga infera</name>
    <dbReference type="NCBI Taxonomy" id="1236046"/>
    <lineage>
        <taxon>Bacteria</taxon>
        <taxon>Thermotogati</taxon>
        <taxon>Thermotogota</taxon>
        <taxon>Thermotogae</taxon>
        <taxon>Kosmotogales</taxon>
        <taxon>Kosmotogaceae</taxon>
        <taxon>Mesotoga</taxon>
    </lineage>
</organism>
<dbReference type="GO" id="GO:0008289">
    <property type="term" value="F:lipid binding"/>
    <property type="evidence" value="ECO:0007669"/>
    <property type="project" value="UniProtKB-KW"/>
</dbReference>
<dbReference type="Proteomes" id="UP000055014">
    <property type="component" value="Unassembled WGS sequence"/>
</dbReference>
<dbReference type="SUPFAM" id="SSF82549">
    <property type="entry name" value="DAK1/DegV-like"/>
    <property type="match status" value="1"/>
</dbReference>
<dbReference type="Pfam" id="PF02645">
    <property type="entry name" value="DegV"/>
    <property type="match status" value="1"/>
</dbReference>
<dbReference type="InterPro" id="IPR033470">
    <property type="entry name" value="FakA-like_C"/>
</dbReference>
<accession>A0A101I6Q3</accession>
<dbReference type="PROSITE" id="PS51482">
    <property type="entry name" value="DEGV"/>
    <property type="match status" value="1"/>
</dbReference>
<keyword evidence="1" id="KW-0446">Lipid-binding</keyword>
<dbReference type="Gene3D" id="3.40.50.10170">
    <property type="match status" value="1"/>
</dbReference>
<dbReference type="InterPro" id="IPR036117">
    <property type="entry name" value="DhaL_dom_sf"/>
</dbReference>
<reference evidence="5" key="2">
    <citation type="journal article" date="2015" name="MBio">
        <title>Genome-Resolved Metagenomic Analysis Reveals Roles for Candidate Phyla and Other Microbial Community Members in Biogeochemical Transformations in Oil Reservoirs.</title>
        <authorList>
            <person name="Hu P."/>
            <person name="Tom L."/>
            <person name="Singh A."/>
            <person name="Thomas B.C."/>
            <person name="Baker B.J."/>
            <person name="Piceno Y.M."/>
            <person name="Andersen G.L."/>
            <person name="Banfield J.F."/>
        </authorList>
    </citation>
    <scope>NUCLEOTIDE SEQUENCE [LARGE SCALE GENOMIC DNA]</scope>
</reference>
<sequence length="605" mass="66291">MDSRSMNLLDGTLFFNAFSSGASAVIKVQNDLNKLNVFPVPDGDTGTNLASTMRYILELTDVSSSIGKTTRSIADAALMGARGNSGAIFAQYMHGLSNVIGNRESIDGQTFARAAQEAISYAYDAMVTPVEGTMLTVMKDWADALNSIDGSDKSLLEVIAQSNAVAQKSLEETPKKLAILKKAGVVDAGAKGFVAFIEGIKTFLSGKCVNLEDEIIPGVELRNHVHIDEGNIENRFCTEAIIEGTKLNIEGIKSIISESGDSALVAGTENKARIHVHTNEPAELFFRLKDFGNVAQQKVDDMEMQYRVSQKRKYPIALVVDSVCDLPKEVMDYYQIQMVPLYFNFGQSQYLDKITMKADQFYSMLDSAEDYPVSAQPGMNTFQNLYHFLGTHYDSVIAIHVSDKLSGTWNASKKAAERLRGKKISVINSRHVSGSIGLLVLKAAMMIEERRDHDEIVETIETLTNNARIFVSVNTLKYMVKGGRVSPVLGLVGKALNLKPIVSVDREGNSKLYGKAFSKLGNMKKILGFVEELNKKCHVVSYNITHAHAHKTAKAYEDSLTKLLGKKPEYIMEVSPVVGISAGIGAVSVSVLCERDTWSPDVQIK</sequence>
<dbReference type="PROSITE" id="PS51480">
    <property type="entry name" value="DHAL"/>
    <property type="match status" value="1"/>
</dbReference>
<dbReference type="EMBL" id="LGGW01000100">
    <property type="protein sequence ID" value="KUK89323.1"/>
    <property type="molecule type" value="Genomic_DNA"/>
</dbReference>
<dbReference type="InterPro" id="IPR050270">
    <property type="entry name" value="DegV_domain_contain"/>
</dbReference>
<comment type="caution">
    <text evidence="4">The sequence shown here is derived from an EMBL/GenBank/DDBJ whole genome shotgun (WGS) entry which is preliminary data.</text>
</comment>
<dbReference type="GO" id="GO:0006071">
    <property type="term" value="P:glycerol metabolic process"/>
    <property type="evidence" value="ECO:0007669"/>
    <property type="project" value="InterPro"/>
</dbReference>
<dbReference type="EMBL" id="DQBS01000020">
    <property type="protein sequence ID" value="HCO69135.1"/>
    <property type="molecule type" value="Genomic_DNA"/>
</dbReference>
<reference evidence="4" key="1">
    <citation type="journal article" date="2015" name="MBio">
        <title>Genome-resolved metagenomic analysis reveals roles for candidate phyla and other microbial community members in biogeochemical transformations in oil reservoirs.</title>
        <authorList>
            <person name="Hu P."/>
            <person name="Tom L."/>
            <person name="Singh A."/>
            <person name="Thomas B.C."/>
            <person name="Baker B.J."/>
            <person name="Piceno Y.M."/>
            <person name="Andersen G.L."/>
            <person name="Banfield J.F."/>
        </authorList>
    </citation>
    <scope>NUCLEOTIDE SEQUENCE [LARGE SCALE GENOMIC DNA]</scope>
    <source>
        <strain evidence="4">46_70</strain>
    </source>
</reference>
<dbReference type="SMART" id="SM01121">
    <property type="entry name" value="Dak1_2"/>
    <property type="match status" value="1"/>
</dbReference>
<dbReference type="PANTHER" id="PTHR33434">
    <property type="entry name" value="DEGV DOMAIN-CONTAINING PROTEIN DR_1986-RELATED"/>
    <property type="match status" value="1"/>
</dbReference>
<dbReference type="GO" id="GO:0004371">
    <property type="term" value="F:glycerone kinase activity"/>
    <property type="evidence" value="ECO:0007669"/>
    <property type="project" value="InterPro"/>
</dbReference>
<name>A0A101I6Q3_9BACT</name>
<evidence type="ECO:0000256" key="1">
    <source>
        <dbReference type="ARBA" id="ARBA00023121"/>
    </source>
</evidence>
<dbReference type="Pfam" id="PF21645">
    <property type="entry name" value="FakA-like_M"/>
    <property type="match status" value="1"/>
</dbReference>
<dbReference type="Gene3D" id="1.25.40.340">
    <property type="match status" value="1"/>
</dbReference>
<protein>
    <submittedName>
        <fullName evidence="4">EDD domain protein, DegV family</fullName>
    </submittedName>
    <submittedName>
        <fullName evidence="3">Fatty acid-binding protein DegV</fullName>
    </submittedName>
</protein>
<dbReference type="InterPro" id="IPR048394">
    <property type="entry name" value="FakA-like_M"/>
</dbReference>
<dbReference type="Proteomes" id="UP000264215">
    <property type="component" value="Unassembled WGS sequence"/>
</dbReference>
<dbReference type="InterPro" id="IPR004007">
    <property type="entry name" value="DhaL_dom"/>
</dbReference>
<gene>
    <name evidence="3" type="ORF">DIT26_00870</name>
    <name evidence="4" type="ORF">XE02_1082</name>
</gene>
<dbReference type="SUPFAM" id="SSF101473">
    <property type="entry name" value="DhaL-like"/>
    <property type="match status" value="1"/>
</dbReference>
<reference evidence="3 6" key="3">
    <citation type="journal article" date="2018" name="Nat. Biotechnol.">
        <title>A standardized bacterial taxonomy based on genome phylogeny substantially revises the tree of life.</title>
        <authorList>
            <person name="Parks D.H."/>
            <person name="Chuvochina M."/>
            <person name="Waite D.W."/>
            <person name="Rinke C."/>
            <person name="Skarshewski A."/>
            <person name="Chaumeil P.A."/>
            <person name="Hugenholtz P."/>
        </authorList>
    </citation>
    <scope>NUCLEOTIDE SEQUENCE [LARGE SCALE GENOMIC DNA]</scope>
    <source>
        <strain evidence="3">UBA9905</strain>
    </source>
</reference>
<evidence type="ECO:0000313" key="5">
    <source>
        <dbReference type="Proteomes" id="UP000055014"/>
    </source>
</evidence>
<dbReference type="PATRIC" id="fig|1236046.5.peg.879"/>
<evidence type="ECO:0000313" key="3">
    <source>
        <dbReference type="EMBL" id="HCO69135.1"/>
    </source>
</evidence>
<dbReference type="Gene3D" id="3.30.1180.10">
    <property type="match status" value="1"/>
</dbReference>
<proteinExistence type="predicted"/>
<feature type="domain" description="DhaL" evidence="2">
    <location>
        <begin position="12"/>
        <end position="202"/>
    </location>
</feature>
<evidence type="ECO:0000313" key="4">
    <source>
        <dbReference type="EMBL" id="KUK89323.1"/>
    </source>
</evidence>
<dbReference type="AlphaFoldDB" id="A0A101I6Q3"/>
<dbReference type="NCBIfam" id="TIGR00762">
    <property type="entry name" value="DegV"/>
    <property type="match status" value="1"/>
</dbReference>
<dbReference type="SMART" id="SM01120">
    <property type="entry name" value="Dak2"/>
    <property type="match status" value="1"/>
</dbReference>
<dbReference type="InterPro" id="IPR003797">
    <property type="entry name" value="DegV"/>
</dbReference>
<dbReference type="InterPro" id="IPR043168">
    <property type="entry name" value="DegV_C"/>
</dbReference>
<dbReference type="Pfam" id="PF02734">
    <property type="entry name" value="Dak2"/>
    <property type="match status" value="1"/>
</dbReference>